<evidence type="ECO:0000259" key="1">
    <source>
        <dbReference type="Pfam" id="PF20934"/>
    </source>
</evidence>
<protein>
    <submittedName>
        <fullName evidence="2">Tail fibers protein</fullName>
    </submittedName>
</protein>
<keyword evidence="3" id="KW-1185">Reference proteome</keyword>
<proteinExistence type="predicted"/>
<reference evidence="2" key="1">
    <citation type="submission" date="2022-08" db="EMBL/GenBank/DDBJ databases">
        <title>Complete genome sequence analysis of a novel Clostridium perfringens phage DCp1.</title>
        <authorList>
            <person name="Tang Z."/>
        </authorList>
    </citation>
    <scope>NUCLEOTIDE SEQUENCE</scope>
</reference>
<feature type="domain" description="Tail knob protein gp9 C-terminal" evidence="1">
    <location>
        <begin position="120"/>
        <end position="413"/>
    </location>
</feature>
<dbReference type="Pfam" id="PF20934">
    <property type="entry name" value="phi29_gp9_C"/>
    <property type="match status" value="1"/>
</dbReference>
<accession>A0A977WM17</accession>
<organism evidence="2 3">
    <name type="scientific">Clostridium phage DCp1</name>
    <dbReference type="NCBI Taxonomy" id="2981543"/>
    <lineage>
        <taxon>Viruses</taxon>
        <taxon>Duplodnaviria</taxon>
        <taxon>Heunggongvirae</taxon>
        <taxon>Uroviricota</taxon>
        <taxon>Caudoviricetes</taxon>
        <taxon>Guelinviridae</taxon>
        <taxon>Susfortunavirus</taxon>
        <taxon>Susfortunavirus dcp1</taxon>
    </lineage>
</organism>
<dbReference type="EMBL" id="OP256049">
    <property type="protein sequence ID" value="UXL90918.1"/>
    <property type="molecule type" value="Genomic_DNA"/>
</dbReference>
<dbReference type="InterPro" id="IPR048710">
    <property type="entry name" value="Gp9_C"/>
</dbReference>
<name>A0A977WM17_9CAUD</name>
<evidence type="ECO:0000313" key="3">
    <source>
        <dbReference type="Proteomes" id="UP001064597"/>
    </source>
</evidence>
<sequence>MTVTEEALDTWKNKINGLPYAFYLYYLDNQLDFDDQYSQVIGNATGLVSVVYTPFLKGIDLDLARIPYDTERFGELDKIRPELNTKPMVFRIKNLLNPSKFIAKFKTYPEKDVIIERHWKNESKLLQYPYSFIHISDGLNPPLVLKPELCPYECDLGVKLSLSERGSYSFFVQNYKGDTHGFIEALVSTDGNELPSTESQYANWIATSKNQTQQAVKASLINNNRDYKYNQEAEQIGKYAGTFDSGLGVLGSILSLNPIGGIRAGMSGVYNYFERDMNTRKNVETWSDNKQNIIQSNLAKSSDMKTAPNTLVSQGSNIMYGLRNNDRKVKLYRYGITEEYAQRLGDYFALYGYKQNKMMKPDLRSRLNYNYVKMLQCNMKTKNIPQSHLEELKGIFERGIRLWHVDDMAVYSVGDYSKDNSERQFRD</sequence>
<evidence type="ECO:0000313" key="2">
    <source>
        <dbReference type="EMBL" id="UXL90918.1"/>
    </source>
</evidence>
<dbReference type="Proteomes" id="UP001064597">
    <property type="component" value="Segment"/>
</dbReference>